<dbReference type="RefSeq" id="WP_125149520.1">
    <property type="nucleotide sequence ID" value="NZ_UYIN01000020.1"/>
</dbReference>
<protein>
    <submittedName>
        <fullName evidence="3">Helix-turn-helix domain</fullName>
    </submittedName>
</protein>
<evidence type="ECO:0000313" key="4">
    <source>
        <dbReference type="Proteomes" id="UP000277570"/>
    </source>
</evidence>
<feature type="domain" description="Helix-turn-helix" evidence="2">
    <location>
        <begin position="6"/>
        <end position="52"/>
    </location>
</feature>
<name>A0ABY6SXM4_9CLOT</name>
<feature type="coiled-coil region" evidence="1">
    <location>
        <begin position="58"/>
        <end position="95"/>
    </location>
</feature>
<organism evidence="3 4">
    <name type="scientific">Clostridium carnis</name>
    <dbReference type="NCBI Taxonomy" id="1530"/>
    <lineage>
        <taxon>Bacteria</taxon>
        <taxon>Bacillati</taxon>
        <taxon>Bacillota</taxon>
        <taxon>Clostridia</taxon>
        <taxon>Eubacteriales</taxon>
        <taxon>Clostridiaceae</taxon>
        <taxon>Clostridium</taxon>
    </lineage>
</organism>
<dbReference type="InterPro" id="IPR041657">
    <property type="entry name" value="HTH_17"/>
</dbReference>
<dbReference type="Proteomes" id="UP000277570">
    <property type="component" value="Unassembled WGS sequence"/>
</dbReference>
<accession>A0ABY6SXM4</accession>
<keyword evidence="4" id="KW-1185">Reference proteome</keyword>
<comment type="caution">
    <text evidence="3">The sequence shown here is derived from an EMBL/GenBank/DDBJ whole genome shotgun (WGS) entry which is preliminary data.</text>
</comment>
<sequence>MKDIEYLTVEDLAKMWKVSDRTIRKYIENGSLIPCKLPIGIIRFHPAYIAEFDSPEIKKHSEFEFRTLEKEIAKLRKEKEELQNIIRELQVISAKSLSLLA</sequence>
<gene>
    <name evidence="3" type="ORF">NCTC10913_03741</name>
</gene>
<evidence type="ECO:0000256" key="1">
    <source>
        <dbReference type="SAM" id="Coils"/>
    </source>
</evidence>
<keyword evidence="1" id="KW-0175">Coiled coil</keyword>
<dbReference type="EMBL" id="UYIN01000020">
    <property type="protein sequence ID" value="VDG73406.1"/>
    <property type="molecule type" value="Genomic_DNA"/>
</dbReference>
<proteinExistence type="predicted"/>
<dbReference type="Pfam" id="PF12728">
    <property type="entry name" value="HTH_17"/>
    <property type="match status" value="1"/>
</dbReference>
<dbReference type="InterPro" id="IPR009061">
    <property type="entry name" value="DNA-bd_dom_put_sf"/>
</dbReference>
<evidence type="ECO:0000313" key="3">
    <source>
        <dbReference type="EMBL" id="VDG73406.1"/>
    </source>
</evidence>
<dbReference type="SUPFAM" id="SSF46955">
    <property type="entry name" value="Putative DNA-binding domain"/>
    <property type="match status" value="1"/>
</dbReference>
<evidence type="ECO:0000259" key="2">
    <source>
        <dbReference type="Pfam" id="PF12728"/>
    </source>
</evidence>
<reference evidence="3 4" key="1">
    <citation type="submission" date="2018-11" db="EMBL/GenBank/DDBJ databases">
        <authorList>
            <consortium name="Pathogen Informatics"/>
        </authorList>
    </citation>
    <scope>NUCLEOTIDE SEQUENCE [LARGE SCALE GENOMIC DNA]</scope>
    <source>
        <strain evidence="3 4">NCTC10913</strain>
    </source>
</reference>